<dbReference type="InterPro" id="IPR029045">
    <property type="entry name" value="ClpP/crotonase-like_dom_sf"/>
</dbReference>
<reference evidence="5" key="1">
    <citation type="journal article" date="2019" name="Int. J. Syst. Evol. Microbiol.">
        <title>The Global Catalogue of Microorganisms (GCM) 10K type strain sequencing project: providing services to taxonomists for standard genome sequencing and annotation.</title>
        <authorList>
            <consortium name="The Broad Institute Genomics Platform"/>
            <consortium name="The Broad Institute Genome Sequencing Center for Infectious Disease"/>
            <person name="Wu L."/>
            <person name="Ma J."/>
        </authorList>
    </citation>
    <scope>NUCLEOTIDE SEQUENCE [LARGE SCALE GENOMIC DNA]</scope>
    <source>
        <strain evidence="5">KCTC 32514</strain>
    </source>
</reference>
<dbReference type="Pfam" id="PF03572">
    <property type="entry name" value="Peptidase_S41"/>
    <property type="match status" value="1"/>
</dbReference>
<evidence type="ECO:0000259" key="2">
    <source>
        <dbReference type="Pfam" id="PF03572"/>
    </source>
</evidence>
<gene>
    <name evidence="4" type="ORF">ACFS29_10640</name>
</gene>
<feature type="domain" description="Peptidase S41 N-terminal" evidence="3">
    <location>
        <begin position="32"/>
        <end position="93"/>
    </location>
</feature>
<sequence>MKLLKISLLLLITLSLTSCFEDQDDNLISASEINDFVWKGMNAVYLYKDDITDLANDRFTTNEEYGNYLNSFSDPENLFESLIYQRVTVDRFSVIVDDYIALEQQFNGISTSNGMEFGLFRFNETDTELYGYVQYVMPNTSAETQGVTRGDIFYGVDGVQLTIENYRNLLFSSNNSYTINLGNYDDNGTNDDPNDDSVTESENSINLSKQSYTENPILISNVLNLDANTVGYLMYNGFTGTNAFDSQLNSVFADFNAAGVTDLVIDLRYNGGGSVNTAIWLSSMITGQFTGDVLVSEQWNSELQEQLENNNPQSLLNPFVDEMKKFNTDGDVVFQENINHLNLNKVYILTTRGTASASELVINGLNPYIDVVQIGSTSRGKYQASITIYDSPNLGRADANPNHTYAMQPLIFKTVNSVGFTDFDSGLTPDIIVNENFGSLGTLGNMNEPLLAAAIADIEGTGRFSNQGNYDIKEFKSSKDFKPFATDMYSDHILNLESFK</sequence>
<accession>A0ABW5ZUQ8</accession>
<comment type="caution">
    <text evidence="4">The sequence shown here is derived from an EMBL/GenBank/DDBJ whole genome shotgun (WGS) entry which is preliminary data.</text>
</comment>
<dbReference type="InterPro" id="IPR005151">
    <property type="entry name" value="Tail-specific_protease"/>
</dbReference>
<protein>
    <submittedName>
        <fullName evidence="4">S41 family peptidase</fullName>
    </submittedName>
</protein>
<name>A0ABW5ZUQ8_9FLAO</name>
<feature type="signal peptide" evidence="1">
    <location>
        <begin position="1"/>
        <end position="20"/>
    </location>
</feature>
<keyword evidence="5" id="KW-1185">Reference proteome</keyword>
<evidence type="ECO:0000256" key="1">
    <source>
        <dbReference type="SAM" id="SignalP"/>
    </source>
</evidence>
<feature type="domain" description="Tail specific protease" evidence="2">
    <location>
        <begin position="230"/>
        <end position="383"/>
    </location>
</feature>
<dbReference type="RefSeq" id="WP_194508107.1">
    <property type="nucleotide sequence ID" value="NZ_JADILU010000004.1"/>
</dbReference>
<dbReference type="InterPro" id="IPR036034">
    <property type="entry name" value="PDZ_sf"/>
</dbReference>
<evidence type="ECO:0000313" key="4">
    <source>
        <dbReference type="EMBL" id="MFD2916096.1"/>
    </source>
</evidence>
<dbReference type="PANTHER" id="PTHR32060:SF30">
    <property type="entry name" value="CARBOXY-TERMINAL PROCESSING PROTEASE CTPA"/>
    <property type="match status" value="1"/>
</dbReference>
<dbReference type="Proteomes" id="UP001597548">
    <property type="component" value="Unassembled WGS sequence"/>
</dbReference>
<proteinExistence type="predicted"/>
<dbReference type="Gene3D" id="3.90.226.10">
    <property type="entry name" value="2-enoyl-CoA Hydratase, Chain A, domain 1"/>
    <property type="match status" value="1"/>
</dbReference>
<keyword evidence="1" id="KW-0732">Signal</keyword>
<dbReference type="EMBL" id="JBHUOS010000009">
    <property type="protein sequence ID" value="MFD2916096.1"/>
    <property type="molecule type" value="Genomic_DNA"/>
</dbReference>
<dbReference type="PROSITE" id="PS51257">
    <property type="entry name" value="PROKAR_LIPOPROTEIN"/>
    <property type="match status" value="1"/>
</dbReference>
<feature type="chain" id="PRO_5047266839" evidence="1">
    <location>
        <begin position="21"/>
        <end position="500"/>
    </location>
</feature>
<dbReference type="Gene3D" id="3.30.750.170">
    <property type="match status" value="1"/>
</dbReference>
<dbReference type="SUPFAM" id="SSF52096">
    <property type="entry name" value="ClpP/crotonase"/>
    <property type="match status" value="1"/>
</dbReference>
<evidence type="ECO:0000259" key="3">
    <source>
        <dbReference type="Pfam" id="PF18294"/>
    </source>
</evidence>
<dbReference type="CDD" id="cd07561">
    <property type="entry name" value="Peptidase_S41_CPP_like"/>
    <property type="match status" value="1"/>
</dbReference>
<dbReference type="Pfam" id="PF18294">
    <property type="entry name" value="Pept_S41_N"/>
    <property type="match status" value="1"/>
</dbReference>
<organism evidence="4 5">
    <name type="scientific">Psychroserpens luteus</name>
    <dbReference type="NCBI Taxonomy" id="1434066"/>
    <lineage>
        <taxon>Bacteria</taxon>
        <taxon>Pseudomonadati</taxon>
        <taxon>Bacteroidota</taxon>
        <taxon>Flavobacteriia</taxon>
        <taxon>Flavobacteriales</taxon>
        <taxon>Flavobacteriaceae</taxon>
        <taxon>Psychroserpens</taxon>
    </lineage>
</organism>
<dbReference type="PANTHER" id="PTHR32060">
    <property type="entry name" value="TAIL-SPECIFIC PROTEASE"/>
    <property type="match status" value="1"/>
</dbReference>
<evidence type="ECO:0000313" key="5">
    <source>
        <dbReference type="Proteomes" id="UP001597548"/>
    </source>
</evidence>
<dbReference type="InterPro" id="IPR041613">
    <property type="entry name" value="Pept_S41_N"/>
</dbReference>
<dbReference type="Gene3D" id="2.30.42.10">
    <property type="match status" value="1"/>
</dbReference>